<feature type="domain" description="ATPase AAA-type core" evidence="2">
    <location>
        <begin position="372"/>
        <end position="442"/>
    </location>
</feature>
<dbReference type="GO" id="GO:0005524">
    <property type="term" value="F:ATP binding"/>
    <property type="evidence" value="ECO:0007669"/>
    <property type="project" value="InterPro"/>
</dbReference>
<reference evidence="3 4" key="1">
    <citation type="journal article" date="2024" name="Nat. Commun.">
        <title>Phylogenomics reveals the evolutionary origins of lichenization in chlorophyte algae.</title>
        <authorList>
            <person name="Puginier C."/>
            <person name="Libourel C."/>
            <person name="Otte J."/>
            <person name="Skaloud P."/>
            <person name="Haon M."/>
            <person name="Grisel S."/>
            <person name="Petersen M."/>
            <person name="Berrin J.G."/>
            <person name="Delaux P.M."/>
            <person name="Dal Grande F."/>
            <person name="Keller J."/>
        </authorList>
    </citation>
    <scope>NUCLEOTIDE SEQUENCE [LARGE SCALE GENOMIC DNA]</scope>
    <source>
        <strain evidence="3 4">SAG 245.80</strain>
    </source>
</reference>
<dbReference type="InterPro" id="IPR003959">
    <property type="entry name" value="ATPase_AAA_core"/>
</dbReference>
<feature type="compositionally biased region" description="Basic residues" evidence="1">
    <location>
        <begin position="255"/>
        <end position="274"/>
    </location>
</feature>
<organism evidence="3 4">
    <name type="scientific">Elliptochloris bilobata</name>
    <dbReference type="NCBI Taxonomy" id="381761"/>
    <lineage>
        <taxon>Eukaryota</taxon>
        <taxon>Viridiplantae</taxon>
        <taxon>Chlorophyta</taxon>
        <taxon>core chlorophytes</taxon>
        <taxon>Trebouxiophyceae</taxon>
        <taxon>Trebouxiophyceae incertae sedis</taxon>
        <taxon>Elliptochloris clade</taxon>
        <taxon>Elliptochloris</taxon>
    </lineage>
</organism>
<feature type="region of interest" description="Disordered" evidence="1">
    <location>
        <begin position="253"/>
        <end position="297"/>
    </location>
</feature>
<comment type="caution">
    <text evidence="3">The sequence shown here is derived from an EMBL/GenBank/DDBJ whole genome shotgun (WGS) entry which is preliminary data.</text>
</comment>
<evidence type="ECO:0000259" key="2">
    <source>
        <dbReference type="Pfam" id="PF00004"/>
    </source>
</evidence>
<accession>A0AAW1QZ00</accession>
<keyword evidence="4" id="KW-1185">Reference proteome</keyword>
<evidence type="ECO:0000313" key="4">
    <source>
        <dbReference type="Proteomes" id="UP001445335"/>
    </source>
</evidence>
<dbReference type="Pfam" id="PF00004">
    <property type="entry name" value="AAA"/>
    <property type="match status" value="1"/>
</dbReference>
<dbReference type="Proteomes" id="UP001445335">
    <property type="component" value="Unassembled WGS sequence"/>
</dbReference>
<dbReference type="InterPro" id="IPR052267">
    <property type="entry name" value="N-DRC_Component"/>
</dbReference>
<sequence length="474" mass="49996">MSNQTYDLLWREAMVELVDALELEDPEQSSTAPQELGEWAATYVRHLQTARKLAEAHDQMVQPQKRADLRAALEAALARLVRMNRGLDFVALDEVLVDLKLPPEALEVPVPRCLLEDRAGELQQRAKLLARVAAQFGASAAASCAPAGYPGPGLGSGLGPSSALPLEEALAVIAANERGRQGRARFGALRAARAARQREERRKVQGTVNEWFLENRDPATGAFPDFPDEDAGGSRGIIGPALAPRAMIEAERAARGGKKKKKAAAAKTKAKKPKSAALAAPKGAPKAAKKRKDPTADRSVESLFTELASCGLVTTPSAGAALADHLGGCHLAGGALARASPAGDPDPSPQQLRGALAEFCALPLLAPAVHAVLLYGAPQTGKTALVRAVAAQAGAGLFDLSPRATDGKYPGKAAAMMVFKVAKALAPSVIYIDEVEKVFIMDKKKARAFGGVEAFNRIRKELVKEACPSCAVWI</sequence>
<dbReference type="InterPro" id="IPR027417">
    <property type="entry name" value="P-loop_NTPase"/>
</dbReference>
<gene>
    <name evidence="3" type="ORF">WJX81_001922</name>
</gene>
<evidence type="ECO:0000313" key="3">
    <source>
        <dbReference type="EMBL" id="KAK9826724.1"/>
    </source>
</evidence>
<proteinExistence type="predicted"/>
<dbReference type="PANTHER" id="PTHR14690:SF0">
    <property type="entry name" value="IQ MOTIF CONTAINING WITH AAA DOMAIN 1"/>
    <property type="match status" value="1"/>
</dbReference>
<dbReference type="SUPFAM" id="SSF52540">
    <property type="entry name" value="P-loop containing nucleoside triphosphate hydrolases"/>
    <property type="match status" value="1"/>
</dbReference>
<dbReference type="AlphaFoldDB" id="A0AAW1QZ00"/>
<protein>
    <recommendedName>
        <fullName evidence="2">ATPase AAA-type core domain-containing protein</fullName>
    </recommendedName>
</protein>
<dbReference type="PANTHER" id="PTHR14690">
    <property type="entry name" value="IQ MOTIF CONTAINING WITH AAA DOMAIN 1"/>
    <property type="match status" value="1"/>
</dbReference>
<evidence type="ECO:0000256" key="1">
    <source>
        <dbReference type="SAM" id="MobiDB-lite"/>
    </source>
</evidence>
<dbReference type="Gene3D" id="3.40.50.300">
    <property type="entry name" value="P-loop containing nucleotide triphosphate hydrolases"/>
    <property type="match status" value="1"/>
</dbReference>
<dbReference type="GO" id="GO:0016887">
    <property type="term" value="F:ATP hydrolysis activity"/>
    <property type="evidence" value="ECO:0007669"/>
    <property type="project" value="InterPro"/>
</dbReference>
<name>A0AAW1QZ00_9CHLO</name>
<feature type="compositionally biased region" description="Low complexity" evidence="1">
    <location>
        <begin position="275"/>
        <end position="286"/>
    </location>
</feature>
<dbReference type="EMBL" id="JALJOU010000063">
    <property type="protein sequence ID" value="KAK9826724.1"/>
    <property type="molecule type" value="Genomic_DNA"/>
</dbReference>